<dbReference type="KEGG" id="mhib:MHIB_32050"/>
<keyword evidence="2" id="KW-1185">Reference proteome</keyword>
<evidence type="ECO:0000313" key="2">
    <source>
        <dbReference type="Proteomes" id="UP000467260"/>
    </source>
</evidence>
<protein>
    <submittedName>
        <fullName evidence="1">Uncharacterized protein</fullName>
    </submittedName>
</protein>
<dbReference type="AlphaFoldDB" id="A0A7I7X7G0"/>
<reference evidence="1 2" key="1">
    <citation type="journal article" date="2019" name="Emerg. Microbes Infect.">
        <title>Comprehensive subspecies identification of 175 nontuberculous mycobacteria species based on 7547 genomic profiles.</title>
        <authorList>
            <person name="Matsumoto Y."/>
            <person name="Kinjo T."/>
            <person name="Motooka D."/>
            <person name="Nabeya D."/>
            <person name="Jung N."/>
            <person name="Uechi K."/>
            <person name="Horii T."/>
            <person name="Iida T."/>
            <person name="Fujita J."/>
            <person name="Nakamura S."/>
        </authorList>
    </citation>
    <scope>NUCLEOTIDE SEQUENCE [LARGE SCALE GENOMIC DNA]</scope>
    <source>
        <strain evidence="1 2">JCM 13571</strain>
    </source>
</reference>
<sequence length="56" mass="5459">MKGLLKARALDFAITVWSRSRKAAVRVGPVAERAGEAGAGVGGDCGCGVGAVTGSA</sequence>
<gene>
    <name evidence="1" type="ORF">MHIB_32050</name>
</gene>
<organism evidence="1 2">
    <name type="scientific">Mycolicibacter hiberniae</name>
    <dbReference type="NCBI Taxonomy" id="29314"/>
    <lineage>
        <taxon>Bacteria</taxon>
        <taxon>Bacillati</taxon>
        <taxon>Actinomycetota</taxon>
        <taxon>Actinomycetes</taxon>
        <taxon>Mycobacteriales</taxon>
        <taxon>Mycobacteriaceae</taxon>
        <taxon>Mycolicibacter</taxon>
    </lineage>
</organism>
<proteinExistence type="predicted"/>
<dbReference type="Proteomes" id="UP000467260">
    <property type="component" value="Chromosome"/>
</dbReference>
<dbReference type="EMBL" id="AP022609">
    <property type="protein sequence ID" value="BBZ24787.1"/>
    <property type="molecule type" value="Genomic_DNA"/>
</dbReference>
<accession>A0A7I7X7G0</accession>
<evidence type="ECO:0000313" key="1">
    <source>
        <dbReference type="EMBL" id="BBZ24787.1"/>
    </source>
</evidence>
<name>A0A7I7X7G0_9MYCO</name>